<feature type="region of interest" description="Disordered" evidence="12">
    <location>
        <begin position="822"/>
        <end position="855"/>
    </location>
</feature>
<feature type="repeat" description="WD" evidence="10">
    <location>
        <begin position="118"/>
        <end position="150"/>
    </location>
</feature>
<evidence type="ECO:0000256" key="2">
    <source>
        <dbReference type="ARBA" id="ARBA00007306"/>
    </source>
</evidence>
<evidence type="ECO:0000256" key="8">
    <source>
        <dbReference type="ARBA" id="ARBA00023163"/>
    </source>
</evidence>
<keyword evidence="9 11" id="KW-0539">Nucleus</keyword>
<organism evidence="14 15">
    <name type="scientific">Rhodotorula mucilaginosa</name>
    <name type="common">Yeast</name>
    <name type="synonym">Rhodotorula rubra</name>
    <dbReference type="NCBI Taxonomy" id="5537"/>
    <lineage>
        <taxon>Eukaryota</taxon>
        <taxon>Fungi</taxon>
        <taxon>Dikarya</taxon>
        <taxon>Basidiomycota</taxon>
        <taxon>Pucciniomycotina</taxon>
        <taxon>Microbotryomycetes</taxon>
        <taxon>Sporidiobolales</taxon>
        <taxon>Sporidiobolaceae</taxon>
        <taxon>Rhodotorula</taxon>
    </lineage>
</organism>
<dbReference type="GO" id="GO:0000785">
    <property type="term" value="C:chromatin"/>
    <property type="evidence" value="ECO:0007669"/>
    <property type="project" value="TreeGrafter"/>
</dbReference>
<keyword evidence="15" id="KW-1185">Reference proteome</keyword>
<keyword evidence="8 11" id="KW-0804">Transcription</keyword>
<evidence type="ECO:0000259" key="13">
    <source>
        <dbReference type="Pfam" id="PF07569"/>
    </source>
</evidence>
<dbReference type="PANTHER" id="PTHR13831:SF0">
    <property type="entry name" value="PROTEIN HIRA"/>
    <property type="match status" value="1"/>
</dbReference>
<dbReference type="InterPro" id="IPR011494">
    <property type="entry name" value="HIRA-like_C"/>
</dbReference>
<evidence type="ECO:0000313" key="14">
    <source>
        <dbReference type="EMBL" id="KAG0662090.1"/>
    </source>
</evidence>
<dbReference type="Gene3D" id="2.130.10.10">
    <property type="entry name" value="YVTN repeat-like/Quinoprotein amine dehydrogenase"/>
    <property type="match status" value="2"/>
</dbReference>
<dbReference type="GO" id="GO:0006338">
    <property type="term" value="P:chromatin remodeling"/>
    <property type="evidence" value="ECO:0007669"/>
    <property type="project" value="InterPro"/>
</dbReference>
<feature type="region of interest" description="Disordered" evidence="12">
    <location>
        <begin position="410"/>
        <end position="436"/>
    </location>
</feature>
<keyword evidence="3 11" id="KW-0678">Repressor</keyword>
<dbReference type="Pfam" id="PF00400">
    <property type="entry name" value="WD40"/>
    <property type="match status" value="4"/>
</dbReference>
<dbReference type="SMART" id="SM00320">
    <property type="entry name" value="WD40"/>
    <property type="match status" value="6"/>
</dbReference>
<comment type="caution">
    <text evidence="14">The sequence shown here is derived from an EMBL/GenBank/DDBJ whole genome shotgun (WGS) entry which is preliminary data.</text>
</comment>
<dbReference type="SUPFAM" id="SSF50978">
    <property type="entry name" value="WD40 repeat-like"/>
    <property type="match status" value="1"/>
</dbReference>
<evidence type="ECO:0000256" key="6">
    <source>
        <dbReference type="ARBA" id="ARBA00022853"/>
    </source>
</evidence>
<dbReference type="Pfam" id="PF07569">
    <property type="entry name" value="Hira"/>
    <property type="match status" value="1"/>
</dbReference>
<dbReference type="PROSITE" id="PS50082">
    <property type="entry name" value="WD_REPEATS_2"/>
    <property type="match status" value="3"/>
</dbReference>
<feature type="region of interest" description="Disordered" evidence="12">
    <location>
        <begin position="525"/>
        <end position="552"/>
    </location>
</feature>
<feature type="domain" description="Protein HIRA-like C-terminal" evidence="13">
    <location>
        <begin position="672"/>
        <end position="909"/>
    </location>
</feature>
<gene>
    <name evidence="14" type="primary">HIR1</name>
    <name evidence="14" type="ORF">C6P46_003483</name>
</gene>
<evidence type="ECO:0000256" key="1">
    <source>
        <dbReference type="ARBA" id="ARBA00004123"/>
    </source>
</evidence>
<dbReference type="PROSITE" id="PS50294">
    <property type="entry name" value="WD_REPEATS_REGION"/>
    <property type="match status" value="2"/>
</dbReference>
<dbReference type="GO" id="GO:0006351">
    <property type="term" value="P:DNA-templated transcription"/>
    <property type="evidence" value="ECO:0007669"/>
    <property type="project" value="InterPro"/>
</dbReference>
<dbReference type="GO" id="GO:0006355">
    <property type="term" value="P:regulation of DNA-templated transcription"/>
    <property type="evidence" value="ECO:0007669"/>
    <property type="project" value="InterPro"/>
</dbReference>
<feature type="repeat" description="WD" evidence="10">
    <location>
        <begin position="24"/>
        <end position="49"/>
    </location>
</feature>
<dbReference type="PANTHER" id="PTHR13831">
    <property type="entry name" value="MEMBER OF THE HIR1 FAMILY OF WD-REPEAT PROTEINS"/>
    <property type="match status" value="1"/>
</dbReference>
<comment type="function">
    <text evidence="11">Required for replication-independent chromatin assembly and for the periodic repression of histone gene transcription during the cell cycle.</text>
</comment>
<dbReference type="AlphaFoldDB" id="A0A9P6W1K8"/>
<dbReference type="GO" id="GO:0000417">
    <property type="term" value="C:HIR complex"/>
    <property type="evidence" value="ECO:0007669"/>
    <property type="project" value="TreeGrafter"/>
</dbReference>
<evidence type="ECO:0000256" key="3">
    <source>
        <dbReference type="ARBA" id="ARBA00022491"/>
    </source>
</evidence>
<dbReference type="GO" id="GO:0031491">
    <property type="term" value="F:nucleosome binding"/>
    <property type="evidence" value="ECO:0007669"/>
    <property type="project" value="TreeGrafter"/>
</dbReference>
<dbReference type="InterPro" id="IPR031120">
    <property type="entry name" value="HIR1-like"/>
</dbReference>
<name>A0A9P6W1K8_RHOMI</name>
<accession>A0A9P6W1K8</accession>
<proteinExistence type="inferred from homology"/>
<dbReference type="Proteomes" id="UP000777482">
    <property type="component" value="Unassembled WGS sequence"/>
</dbReference>
<feature type="repeat" description="WD" evidence="10">
    <location>
        <begin position="183"/>
        <end position="214"/>
    </location>
</feature>
<dbReference type="GO" id="GO:0005634">
    <property type="term" value="C:nucleus"/>
    <property type="evidence" value="ECO:0007669"/>
    <property type="project" value="UniProtKB-SubCell"/>
</dbReference>
<dbReference type="OrthoDB" id="1741719at2759"/>
<evidence type="ECO:0000256" key="9">
    <source>
        <dbReference type="ARBA" id="ARBA00023242"/>
    </source>
</evidence>
<reference evidence="14 15" key="1">
    <citation type="submission" date="2020-11" db="EMBL/GenBank/DDBJ databases">
        <title>Kefir isolates.</title>
        <authorList>
            <person name="Marcisauskas S."/>
            <person name="Kim Y."/>
            <person name="Blasche S."/>
        </authorList>
    </citation>
    <scope>NUCLEOTIDE SEQUENCE [LARGE SCALE GENOMIC DNA]</scope>
    <source>
        <strain evidence="14 15">KR</strain>
    </source>
</reference>
<dbReference type="InterPro" id="IPR001680">
    <property type="entry name" value="WD40_rpt"/>
</dbReference>
<protein>
    <recommendedName>
        <fullName evidence="11">Protein HIR</fullName>
    </recommendedName>
</protein>
<evidence type="ECO:0000256" key="11">
    <source>
        <dbReference type="RuleBase" id="RU364014"/>
    </source>
</evidence>
<keyword evidence="5 11" id="KW-0677">Repeat</keyword>
<sequence>MHVVKPNWVAHPDETRATRPDLTIFSLDVHPDNSRLATGGLDSLVKVWSTVPILNEQAEKDGDEKCPKLLSTLSAHTGVVMSVRWNNAGSYLASGGRGGKVWGTETTNVENWKATRRLVGHQSDVAGVAWSPDDALLASVGFDNVVLVWSGHTFGKLCTVPATCPKSAAIVTISYPPELVRKLDAHAGFVKGVVFDPVGQYLATQADDNSLKIWRTDDWQLERDITEPFEDAPKATILRPAWSPDGAFVVTPNSMNGPVFCAAVLSRRDWSTPASLIGHSAIVQVAAYNPLLFLRDASQPPSINNVSSLLAISSQGTVSLWFTDLSQPFAVLNELFDRDVLDLSWSKDGKQLWASSSDGQVAVVTFDYGEFAPIAPAGTQQRLFAEYGYTPRRLAAAVAPVVSGVVNGTGGGGGTESQPNALVARKGPGAKRPRTVPLQTTNPFANAAVASGPAPPINAFASTSAAAPFGSPAFGGVPAAPAASTSVQVNDLTASRKRKAPTTLVAEQVEQAQYYPPPPQVAGYGSAPRLSNAPYRLNGDTIGRGDPAPPDDELRELVPAFALYDREVTFRITNRAGKGKGREEGGMSLAVPAVMSMGRLGIEDSDAKDTLEWRNFADGLRKGEAEVTVATSLKKALWTDYLPRYVVVAAGSAVFTAASLEDGSLVAWSPTGRRLLPTLVLDAPCSFLTAEGSFLMAITAVGTLTVWNLSPSIPKPRSIYPPLNISTLLSSSASPQHPSPTITTSAVLPNGTPLLSLDSGATFSYDADLATWTRVSDTWWSKAETWEARRGRNATAVIAPGRGVVRTIEAAINEVVLSEQPGGGVPALSGPSEDVDMSTATVPEGPPAEPTGSPDNYRLAVSLGHLETRIMAAAALDSPSEYRTFVLAYAKRLADAGLRSKAEELIRELLGPIYHKPGKKEEDEWNPAVLGIQKRDLLREVLRELAKSRVTAPLATEYQDLLKKITSS</sequence>
<keyword evidence="6 11" id="KW-0156">Chromatin regulator</keyword>
<dbReference type="EMBL" id="PUHQ01000029">
    <property type="protein sequence ID" value="KAG0662090.1"/>
    <property type="molecule type" value="Genomic_DNA"/>
</dbReference>
<evidence type="ECO:0000256" key="12">
    <source>
        <dbReference type="SAM" id="MobiDB-lite"/>
    </source>
</evidence>
<evidence type="ECO:0000256" key="10">
    <source>
        <dbReference type="PROSITE-ProRule" id="PRU00221"/>
    </source>
</evidence>
<evidence type="ECO:0000313" key="15">
    <source>
        <dbReference type="Proteomes" id="UP000777482"/>
    </source>
</evidence>
<keyword evidence="7 11" id="KW-0805">Transcription regulation</keyword>
<comment type="similarity">
    <text evidence="2 11">Belongs to the WD repeat HIR1 family.</text>
</comment>
<comment type="subcellular location">
    <subcellularLocation>
        <location evidence="1 11">Nucleus</location>
    </subcellularLocation>
</comment>
<dbReference type="InterPro" id="IPR036322">
    <property type="entry name" value="WD40_repeat_dom_sf"/>
</dbReference>
<dbReference type="InterPro" id="IPR015943">
    <property type="entry name" value="WD40/YVTN_repeat-like_dom_sf"/>
</dbReference>
<evidence type="ECO:0000256" key="5">
    <source>
        <dbReference type="ARBA" id="ARBA00022737"/>
    </source>
</evidence>
<evidence type="ECO:0000256" key="7">
    <source>
        <dbReference type="ARBA" id="ARBA00023015"/>
    </source>
</evidence>
<keyword evidence="4 10" id="KW-0853">WD repeat</keyword>
<evidence type="ECO:0000256" key="4">
    <source>
        <dbReference type="ARBA" id="ARBA00022574"/>
    </source>
</evidence>